<evidence type="ECO:0000313" key="3">
    <source>
        <dbReference type="EnsemblPlants" id="Pp3c1_31509V3.1"/>
    </source>
</evidence>
<reference evidence="2 4" key="2">
    <citation type="journal article" date="2018" name="Plant J.">
        <title>The Physcomitrella patens chromosome-scale assembly reveals moss genome structure and evolution.</title>
        <authorList>
            <person name="Lang D."/>
            <person name="Ullrich K.K."/>
            <person name="Murat F."/>
            <person name="Fuchs J."/>
            <person name="Jenkins J."/>
            <person name="Haas F.B."/>
            <person name="Piednoel M."/>
            <person name="Gundlach H."/>
            <person name="Van Bel M."/>
            <person name="Meyberg R."/>
            <person name="Vives C."/>
            <person name="Morata J."/>
            <person name="Symeonidi A."/>
            <person name="Hiss M."/>
            <person name="Muchero W."/>
            <person name="Kamisugi Y."/>
            <person name="Saleh O."/>
            <person name="Blanc G."/>
            <person name="Decker E.L."/>
            <person name="van Gessel N."/>
            <person name="Grimwood J."/>
            <person name="Hayes R.D."/>
            <person name="Graham S.W."/>
            <person name="Gunter L.E."/>
            <person name="McDaniel S.F."/>
            <person name="Hoernstein S.N.W."/>
            <person name="Larsson A."/>
            <person name="Li F.W."/>
            <person name="Perroud P.F."/>
            <person name="Phillips J."/>
            <person name="Ranjan P."/>
            <person name="Rokshar D.S."/>
            <person name="Rothfels C.J."/>
            <person name="Schneider L."/>
            <person name="Shu S."/>
            <person name="Stevenson D.W."/>
            <person name="Thummler F."/>
            <person name="Tillich M."/>
            <person name="Villarreal Aguilar J.C."/>
            <person name="Widiez T."/>
            <person name="Wong G.K."/>
            <person name="Wymore A."/>
            <person name="Zhang Y."/>
            <person name="Zimmer A.D."/>
            <person name="Quatrano R.S."/>
            <person name="Mayer K.F.X."/>
            <person name="Goodstein D."/>
            <person name="Casacuberta J.M."/>
            <person name="Vandepoele K."/>
            <person name="Reski R."/>
            <person name="Cuming A.C."/>
            <person name="Tuskan G.A."/>
            <person name="Maumus F."/>
            <person name="Salse J."/>
            <person name="Schmutz J."/>
            <person name="Rensing S.A."/>
        </authorList>
    </citation>
    <scope>NUCLEOTIDE SEQUENCE [LARGE SCALE GENOMIC DNA]</scope>
    <source>
        <strain evidence="3 4">cv. Gransden 2004</strain>
    </source>
</reference>
<reference evidence="3" key="3">
    <citation type="submission" date="2020-12" db="UniProtKB">
        <authorList>
            <consortium name="EnsemblPlants"/>
        </authorList>
    </citation>
    <scope>IDENTIFICATION</scope>
</reference>
<evidence type="ECO:0000256" key="1">
    <source>
        <dbReference type="SAM" id="MobiDB-lite"/>
    </source>
</evidence>
<feature type="region of interest" description="Disordered" evidence="1">
    <location>
        <begin position="92"/>
        <end position="132"/>
    </location>
</feature>
<organism evidence="2">
    <name type="scientific">Physcomitrium patens</name>
    <name type="common">Spreading-leaved earth moss</name>
    <name type="synonym">Physcomitrella patens</name>
    <dbReference type="NCBI Taxonomy" id="3218"/>
    <lineage>
        <taxon>Eukaryota</taxon>
        <taxon>Viridiplantae</taxon>
        <taxon>Streptophyta</taxon>
        <taxon>Embryophyta</taxon>
        <taxon>Bryophyta</taxon>
        <taxon>Bryophytina</taxon>
        <taxon>Bryopsida</taxon>
        <taxon>Funariidae</taxon>
        <taxon>Funariales</taxon>
        <taxon>Funariaceae</taxon>
        <taxon>Physcomitrium</taxon>
    </lineage>
</organism>
<sequence>MRASAILPLNTPQQKNHDRSCSLLKSKQSLALNTIEGIQYVAKLLSGLKFIQESLYYLKLQSGMTHQTTHSPTQKPCMHATIHQEPRRAKIPLGHHYNPASQDTEREREREEPDPLTEFHKRNASANKTPGKTRCRQNIMRDEGMECASSLTCSEGGMALAISSSSVHPCCIRVFILGHSFIWLRSSVPD</sequence>
<feature type="compositionally biased region" description="Basic and acidic residues" evidence="1">
    <location>
        <begin position="103"/>
        <end position="121"/>
    </location>
</feature>
<dbReference type="Gramene" id="Pp3c1_31509V3.1">
    <property type="protein sequence ID" value="Pp3c1_31509V3.1"/>
    <property type="gene ID" value="Pp3c1_31509"/>
</dbReference>
<name>A0A2K1LAG3_PHYPA</name>
<keyword evidence="4" id="KW-1185">Reference proteome</keyword>
<dbReference type="EnsemblPlants" id="Pp3c1_31509V3.1">
    <property type="protein sequence ID" value="Pp3c1_31509V3.1"/>
    <property type="gene ID" value="Pp3c1_31509"/>
</dbReference>
<dbReference type="Proteomes" id="UP000006727">
    <property type="component" value="Chromosome 1"/>
</dbReference>
<evidence type="ECO:0000313" key="2">
    <source>
        <dbReference type="EMBL" id="PNR63016.1"/>
    </source>
</evidence>
<evidence type="ECO:0000313" key="4">
    <source>
        <dbReference type="Proteomes" id="UP000006727"/>
    </source>
</evidence>
<dbReference type="AlphaFoldDB" id="A0A2K1LAG3"/>
<dbReference type="InParanoid" id="A0A2K1LAG3"/>
<proteinExistence type="predicted"/>
<reference evidence="2 4" key="1">
    <citation type="journal article" date="2008" name="Science">
        <title>The Physcomitrella genome reveals evolutionary insights into the conquest of land by plants.</title>
        <authorList>
            <person name="Rensing S."/>
            <person name="Lang D."/>
            <person name="Zimmer A."/>
            <person name="Terry A."/>
            <person name="Salamov A."/>
            <person name="Shapiro H."/>
            <person name="Nishiyama T."/>
            <person name="Perroud P.-F."/>
            <person name="Lindquist E."/>
            <person name="Kamisugi Y."/>
            <person name="Tanahashi T."/>
            <person name="Sakakibara K."/>
            <person name="Fujita T."/>
            <person name="Oishi K."/>
            <person name="Shin-I T."/>
            <person name="Kuroki Y."/>
            <person name="Toyoda A."/>
            <person name="Suzuki Y."/>
            <person name="Hashimoto A."/>
            <person name="Yamaguchi K."/>
            <person name="Sugano A."/>
            <person name="Kohara Y."/>
            <person name="Fujiyama A."/>
            <person name="Anterola A."/>
            <person name="Aoki S."/>
            <person name="Ashton N."/>
            <person name="Barbazuk W.B."/>
            <person name="Barker E."/>
            <person name="Bennetzen J."/>
            <person name="Bezanilla M."/>
            <person name="Blankenship R."/>
            <person name="Cho S.H."/>
            <person name="Dutcher S."/>
            <person name="Estelle M."/>
            <person name="Fawcett J.A."/>
            <person name="Gundlach H."/>
            <person name="Hanada K."/>
            <person name="Heyl A."/>
            <person name="Hicks K.A."/>
            <person name="Hugh J."/>
            <person name="Lohr M."/>
            <person name="Mayer K."/>
            <person name="Melkozernov A."/>
            <person name="Murata T."/>
            <person name="Nelson D."/>
            <person name="Pils B."/>
            <person name="Prigge M."/>
            <person name="Reiss B."/>
            <person name="Renner T."/>
            <person name="Rombauts S."/>
            <person name="Rushton P."/>
            <person name="Sanderfoot A."/>
            <person name="Schween G."/>
            <person name="Shiu S.-H."/>
            <person name="Stueber K."/>
            <person name="Theodoulou F.L."/>
            <person name="Tu H."/>
            <person name="Van de Peer Y."/>
            <person name="Verrier P.J."/>
            <person name="Waters E."/>
            <person name="Wood A."/>
            <person name="Yang L."/>
            <person name="Cove D."/>
            <person name="Cuming A."/>
            <person name="Hasebe M."/>
            <person name="Lucas S."/>
            <person name="Mishler D.B."/>
            <person name="Reski R."/>
            <person name="Grigoriev I."/>
            <person name="Quatrano R.S."/>
            <person name="Boore J.L."/>
        </authorList>
    </citation>
    <scope>NUCLEOTIDE SEQUENCE [LARGE SCALE GENOMIC DNA]</scope>
    <source>
        <strain evidence="3 4">cv. Gransden 2004</strain>
    </source>
</reference>
<protein>
    <submittedName>
        <fullName evidence="2 3">Uncharacterized protein</fullName>
    </submittedName>
</protein>
<dbReference type="EMBL" id="ABEU02000001">
    <property type="protein sequence ID" value="PNR63016.1"/>
    <property type="molecule type" value="Genomic_DNA"/>
</dbReference>
<accession>A0A2K1LAG3</accession>
<gene>
    <name evidence="2" type="ORF">PHYPA_001441</name>
</gene>